<organism evidence="3 4">
    <name type="scientific">Streptomyces gelaticus</name>
    <dbReference type="NCBI Taxonomy" id="285446"/>
    <lineage>
        <taxon>Bacteria</taxon>
        <taxon>Bacillati</taxon>
        <taxon>Actinomycetota</taxon>
        <taxon>Actinomycetes</taxon>
        <taxon>Kitasatosporales</taxon>
        <taxon>Streptomycetaceae</taxon>
        <taxon>Streptomyces</taxon>
    </lineage>
</organism>
<gene>
    <name evidence="3" type="ORF">GCM10015535_68440</name>
</gene>
<feature type="transmembrane region" description="Helical" evidence="2">
    <location>
        <begin position="75"/>
        <end position="94"/>
    </location>
</feature>
<feature type="transmembrane region" description="Helical" evidence="2">
    <location>
        <begin position="228"/>
        <end position="248"/>
    </location>
</feature>
<dbReference type="EMBL" id="BMTF01000048">
    <property type="protein sequence ID" value="GGV97297.1"/>
    <property type="molecule type" value="Genomic_DNA"/>
</dbReference>
<feature type="transmembrane region" description="Helical" evidence="2">
    <location>
        <begin position="31"/>
        <end position="55"/>
    </location>
</feature>
<sequence>MKAKCAPLGDERRDRGPELPPTRSVLITGGLVRVSGAAAVGCGALFGLLPVLALIGRLGLPDDPPGFVPVFGGPLIAAALGIVVFLIVLGYALTFHQLALAGMYAPAEDSSALRNAVEVRGRVTRTPFFPAVVTSIVIGFLLLATAGILLAASAWPTVAIALLLSGVLCVPAVLALIAADRRWSRTAPERLPARALGEQGPAQLLLGDADTELRQQVKARERTEATELDHATTAVLVTLAIASLAMMSPSLSPTAAIWRQVQLVGVGLGVLCLLVLLGIRVLRIRRLRRTLVRVRRGGADVSGIDRAHAITATTTQASELHAATTFWALLGAAALGTVVHRTADVAPVLIVAGIWALGFAVLIALSMRLDTAAPKLREEFGYRLPTKTSGNDNTWH</sequence>
<proteinExistence type="predicted"/>
<feature type="transmembrane region" description="Helical" evidence="2">
    <location>
        <begin position="345"/>
        <end position="367"/>
    </location>
</feature>
<keyword evidence="2" id="KW-0812">Transmembrane</keyword>
<evidence type="ECO:0000313" key="3">
    <source>
        <dbReference type="EMBL" id="GGV97297.1"/>
    </source>
</evidence>
<keyword evidence="2" id="KW-1133">Transmembrane helix</keyword>
<feature type="region of interest" description="Disordered" evidence="1">
    <location>
        <begin position="1"/>
        <end position="20"/>
    </location>
</feature>
<accession>A0ABQ2WCV5</accession>
<dbReference type="RefSeq" id="WP_189548144.1">
    <property type="nucleotide sequence ID" value="NZ_BMTF01000048.1"/>
</dbReference>
<evidence type="ECO:0000256" key="1">
    <source>
        <dbReference type="SAM" id="MobiDB-lite"/>
    </source>
</evidence>
<evidence type="ECO:0000256" key="2">
    <source>
        <dbReference type="SAM" id="Phobius"/>
    </source>
</evidence>
<dbReference type="Proteomes" id="UP000660675">
    <property type="component" value="Unassembled WGS sequence"/>
</dbReference>
<evidence type="ECO:0000313" key="4">
    <source>
        <dbReference type="Proteomes" id="UP000660675"/>
    </source>
</evidence>
<keyword evidence="4" id="KW-1185">Reference proteome</keyword>
<keyword evidence="2" id="KW-0472">Membrane</keyword>
<protein>
    <recommendedName>
        <fullName evidence="5">ABC transporter permease</fullName>
    </recommendedName>
</protein>
<evidence type="ECO:0008006" key="5">
    <source>
        <dbReference type="Google" id="ProtNLM"/>
    </source>
</evidence>
<feature type="transmembrane region" description="Helical" evidence="2">
    <location>
        <begin position="128"/>
        <end position="152"/>
    </location>
</feature>
<name>A0ABQ2WCV5_9ACTN</name>
<reference evidence="4" key="1">
    <citation type="journal article" date="2019" name="Int. J. Syst. Evol. Microbiol.">
        <title>The Global Catalogue of Microorganisms (GCM) 10K type strain sequencing project: providing services to taxonomists for standard genome sequencing and annotation.</title>
        <authorList>
            <consortium name="The Broad Institute Genomics Platform"/>
            <consortium name="The Broad Institute Genome Sequencing Center for Infectious Disease"/>
            <person name="Wu L."/>
            <person name="Ma J."/>
        </authorList>
    </citation>
    <scope>NUCLEOTIDE SEQUENCE [LARGE SCALE GENOMIC DNA]</scope>
    <source>
        <strain evidence="4">JCM 4376</strain>
    </source>
</reference>
<feature type="transmembrane region" description="Helical" evidence="2">
    <location>
        <begin position="260"/>
        <end position="279"/>
    </location>
</feature>
<feature type="transmembrane region" description="Helical" evidence="2">
    <location>
        <begin position="158"/>
        <end position="179"/>
    </location>
</feature>
<comment type="caution">
    <text evidence="3">The sequence shown here is derived from an EMBL/GenBank/DDBJ whole genome shotgun (WGS) entry which is preliminary data.</text>
</comment>
<feature type="transmembrane region" description="Helical" evidence="2">
    <location>
        <begin position="320"/>
        <end position="339"/>
    </location>
</feature>